<reference evidence="2 3" key="1">
    <citation type="journal article" date="2021" name="Int. J. Syst. Evol. Microbiol.">
        <title>Streptococcus vicugnae sp. nov., isolated from faeces of alpacas (Vicugna pacos) and cattle (Bos taurus), Streptococcus zalophi sp. nov., and Streptococcus pacificus sp. nov., isolated from respiratory tract of California sea lions (Zalophus californianus).</title>
        <authorList>
            <person name="Volokhov D.V."/>
            <person name="Zagorodnyaya T.A."/>
            <person name="Shen Z."/>
            <person name="Blom J."/>
            <person name="Furtak V.A."/>
            <person name="Eisenberg T."/>
            <person name="Fan P."/>
            <person name="Jeong K.C."/>
            <person name="Gao Y."/>
            <person name="Zhang S."/>
            <person name="Amselle M."/>
        </authorList>
    </citation>
    <scope>NUCLEOTIDE SEQUENCE [LARGE SCALE GENOMIC DNA]</scope>
    <source>
        <strain evidence="2 3">CSL7591</strain>
    </source>
</reference>
<proteinExistence type="predicted"/>
<name>A0ABS0ZJ84_9STRE</name>
<dbReference type="EMBL" id="JAENBO010000003">
    <property type="protein sequence ID" value="MBJ8326062.1"/>
    <property type="molecule type" value="Genomic_DNA"/>
</dbReference>
<keyword evidence="1" id="KW-0812">Transmembrane</keyword>
<organism evidence="2 3">
    <name type="scientific">Streptococcus pacificus</name>
    <dbReference type="NCBI Taxonomy" id="2740577"/>
    <lineage>
        <taxon>Bacteria</taxon>
        <taxon>Bacillati</taxon>
        <taxon>Bacillota</taxon>
        <taxon>Bacilli</taxon>
        <taxon>Lactobacillales</taxon>
        <taxon>Streptococcaceae</taxon>
        <taxon>Streptococcus</taxon>
    </lineage>
</organism>
<sequence>MNKKTVNKFETIDNDVLSTVEGGIVGWLLGGAFVYGVIAGYTDEKCIMDKGKHWYCTNLG</sequence>
<keyword evidence="1" id="KW-0472">Membrane</keyword>
<gene>
    <name evidence="2" type="ORF">JHK62_05185</name>
</gene>
<dbReference type="Pfam" id="PF10439">
    <property type="entry name" value="Bacteriocin_IIc"/>
    <property type="match status" value="1"/>
</dbReference>
<evidence type="ECO:0000313" key="3">
    <source>
        <dbReference type="Proteomes" id="UP000653045"/>
    </source>
</evidence>
<evidence type="ECO:0000313" key="2">
    <source>
        <dbReference type="EMBL" id="MBJ8326062.1"/>
    </source>
</evidence>
<feature type="transmembrane region" description="Helical" evidence="1">
    <location>
        <begin position="24"/>
        <end position="42"/>
    </location>
</feature>
<protein>
    <submittedName>
        <fullName evidence="2">ComC/BlpC family leader-containing pheromone/bacteriocin</fullName>
    </submittedName>
</protein>
<dbReference type="RefSeq" id="WP_199575705.1">
    <property type="nucleotide sequence ID" value="NZ_JAENBO010000003.1"/>
</dbReference>
<keyword evidence="1" id="KW-1133">Transmembrane helix</keyword>
<accession>A0ABS0ZJ84</accession>
<dbReference type="InterPro" id="IPR019493">
    <property type="entry name" value="Bacteriocin_IIb_lactacin-rel"/>
</dbReference>
<evidence type="ECO:0000256" key="1">
    <source>
        <dbReference type="SAM" id="Phobius"/>
    </source>
</evidence>
<dbReference type="Proteomes" id="UP000653045">
    <property type="component" value="Unassembled WGS sequence"/>
</dbReference>
<comment type="caution">
    <text evidence="2">The sequence shown here is derived from an EMBL/GenBank/DDBJ whole genome shotgun (WGS) entry which is preliminary data.</text>
</comment>
<keyword evidence="3" id="KW-1185">Reference proteome</keyword>